<proteinExistence type="predicted"/>
<reference evidence="1" key="1">
    <citation type="submission" date="2019-08" db="EMBL/GenBank/DDBJ databases">
        <authorList>
            <person name="Kucharzyk K."/>
            <person name="Murdoch R.W."/>
            <person name="Higgins S."/>
            <person name="Loffler F."/>
        </authorList>
    </citation>
    <scope>NUCLEOTIDE SEQUENCE</scope>
</reference>
<gene>
    <name evidence="1" type="ORF">SDC9_85815</name>
</gene>
<dbReference type="EMBL" id="VSSQ01008553">
    <property type="protein sequence ID" value="MPM39182.1"/>
    <property type="molecule type" value="Genomic_DNA"/>
</dbReference>
<dbReference type="AlphaFoldDB" id="A0A644ZE75"/>
<protein>
    <submittedName>
        <fullName evidence="1">Uncharacterized protein</fullName>
    </submittedName>
</protein>
<accession>A0A644ZE75</accession>
<evidence type="ECO:0000313" key="1">
    <source>
        <dbReference type="EMBL" id="MPM39182.1"/>
    </source>
</evidence>
<organism evidence="1">
    <name type="scientific">bioreactor metagenome</name>
    <dbReference type="NCBI Taxonomy" id="1076179"/>
    <lineage>
        <taxon>unclassified sequences</taxon>
        <taxon>metagenomes</taxon>
        <taxon>ecological metagenomes</taxon>
    </lineage>
</organism>
<comment type="caution">
    <text evidence="1">The sequence shown here is derived from an EMBL/GenBank/DDBJ whole genome shotgun (WGS) entry which is preliminary data.</text>
</comment>
<name>A0A644ZE75_9ZZZZ</name>
<sequence>MVGIPQAVVGTDQQLAAPDRHLIPLGQNTEGLVTILEGLPVRPVHVDLKGGRGGLGILHADREPYAPDADIVVKRGICAVCSHGGVYRQFDIVCHQELATAVESLHRGVAIGPV</sequence>